<dbReference type="EMBL" id="CP062941">
    <property type="protein sequence ID" value="QOL50052.1"/>
    <property type="molecule type" value="Genomic_DNA"/>
</dbReference>
<dbReference type="RefSeq" id="WP_193687076.1">
    <property type="nucleotide sequence ID" value="NZ_CP062941.1"/>
</dbReference>
<sequence>MNKVDTNVTTHDIDVARLPTYVYGSHSMMWWGTMGLMLIEGTVFAITVVVYFYLRSHSQTWPVNRAPELFWGGLNTLIMLASLVPNQLAKRAAEREDKQRARWWLVACLLFALTFLVVRVFEFGALNTRWDSNAYGSVVWMLLALHTTHLVTDTIDTTVLAVLMFTGPLEGKRFVDVSENAMYWYFVVGSWLPIYAVIYWGARL</sequence>
<dbReference type="InterPro" id="IPR000298">
    <property type="entry name" value="Cyt_c_oxidase-like_su3"/>
</dbReference>
<protein>
    <submittedName>
        <fullName evidence="10">Cytochrome c oxidase subunit 3</fullName>
    </submittedName>
</protein>
<dbReference type="PROSITE" id="PS50253">
    <property type="entry name" value="COX3"/>
    <property type="match status" value="1"/>
</dbReference>
<dbReference type="GO" id="GO:0019646">
    <property type="term" value="P:aerobic electron transport chain"/>
    <property type="evidence" value="ECO:0007669"/>
    <property type="project" value="InterPro"/>
</dbReference>
<comment type="subcellular location">
    <subcellularLocation>
        <location evidence="1 7">Cell membrane</location>
        <topology evidence="1 7">Multi-pass membrane protein</topology>
    </subcellularLocation>
</comment>
<dbReference type="GO" id="GO:0005886">
    <property type="term" value="C:plasma membrane"/>
    <property type="evidence" value="ECO:0007669"/>
    <property type="project" value="UniProtKB-SubCell"/>
</dbReference>
<feature type="domain" description="Heme-copper oxidase subunit III family profile" evidence="9">
    <location>
        <begin position="1"/>
        <end position="203"/>
    </location>
</feature>
<dbReference type="KEGG" id="mlir:LPB04_01615"/>
<dbReference type="PANTHER" id="PTHR11403:SF2">
    <property type="entry name" value="CYTOCHROME BO(3) UBIQUINOL OXIDASE SUBUNIT 3"/>
    <property type="match status" value="1"/>
</dbReference>
<reference evidence="10 11" key="1">
    <citation type="submission" date="2020-10" db="EMBL/GenBank/DDBJ databases">
        <title>Genome sequencing of Massilia sp. LPB0304.</title>
        <authorList>
            <person name="Kim J."/>
        </authorList>
    </citation>
    <scope>NUCLEOTIDE SEQUENCE [LARGE SCALE GENOMIC DNA]</scope>
    <source>
        <strain evidence="10 11">LPB0304</strain>
    </source>
</reference>
<keyword evidence="3" id="KW-1003">Cell membrane</keyword>
<dbReference type="Gene3D" id="1.20.120.80">
    <property type="entry name" value="Cytochrome c oxidase, subunit III, four-helix bundle"/>
    <property type="match status" value="1"/>
</dbReference>
<evidence type="ECO:0000256" key="7">
    <source>
        <dbReference type="RuleBase" id="RU003376"/>
    </source>
</evidence>
<feature type="transmembrane region" description="Helical" evidence="8">
    <location>
        <begin position="104"/>
        <end position="126"/>
    </location>
</feature>
<evidence type="ECO:0000313" key="10">
    <source>
        <dbReference type="EMBL" id="QOL50052.1"/>
    </source>
</evidence>
<evidence type="ECO:0000259" key="9">
    <source>
        <dbReference type="PROSITE" id="PS50253"/>
    </source>
</evidence>
<evidence type="ECO:0000256" key="1">
    <source>
        <dbReference type="ARBA" id="ARBA00004651"/>
    </source>
</evidence>
<keyword evidence="11" id="KW-1185">Reference proteome</keyword>
<evidence type="ECO:0000256" key="8">
    <source>
        <dbReference type="SAM" id="Phobius"/>
    </source>
</evidence>
<accession>A0A7L9U725</accession>
<evidence type="ECO:0000256" key="2">
    <source>
        <dbReference type="ARBA" id="ARBA00010581"/>
    </source>
</evidence>
<dbReference type="InterPro" id="IPR024791">
    <property type="entry name" value="Cyt_c/ubiquinol_Oxase_su3"/>
</dbReference>
<dbReference type="SUPFAM" id="SSF81452">
    <property type="entry name" value="Cytochrome c oxidase subunit III-like"/>
    <property type="match status" value="1"/>
</dbReference>
<evidence type="ECO:0000256" key="3">
    <source>
        <dbReference type="ARBA" id="ARBA00022475"/>
    </source>
</evidence>
<evidence type="ECO:0000313" key="11">
    <source>
        <dbReference type="Proteomes" id="UP000593875"/>
    </source>
</evidence>
<keyword evidence="4 7" id="KW-0812">Transmembrane</keyword>
<dbReference type="AlphaFoldDB" id="A0A7L9U725"/>
<name>A0A7L9U725_9BURK</name>
<feature type="transmembrane region" description="Helical" evidence="8">
    <location>
        <begin position="66"/>
        <end position="84"/>
    </location>
</feature>
<keyword evidence="6 8" id="KW-0472">Membrane</keyword>
<feature type="transmembrane region" description="Helical" evidence="8">
    <location>
        <begin position="28"/>
        <end position="54"/>
    </location>
</feature>
<dbReference type="PANTHER" id="PTHR11403">
    <property type="entry name" value="CYTOCHROME C OXIDASE SUBUNIT III"/>
    <property type="match status" value="1"/>
</dbReference>
<evidence type="ECO:0000256" key="5">
    <source>
        <dbReference type="ARBA" id="ARBA00022989"/>
    </source>
</evidence>
<dbReference type="GO" id="GO:0004129">
    <property type="term" value="F:cytochrome-c oxidase activity"/>
    <property type="evidence" value="ECO:0007669"/>
    <property type="project" value="InterPro"/>
</dbReference>
<dbReference type="InterPro" id="IPR035973">
    <property type="entry name" value="Cyt_c_oxidase_su3-like_sf"/>
</dbReference>
<evidence type="ECO:0000256" key="6">
    <source>
        <dbReference type="ARBA" id="ARBA00023136"/>
    </source>
</evidence>
<gene>
    <name evidence="10" type="ORF">LPB04_01615</name>
</gene>
<dbReference type="Pfam" id="PF00510">
    <property type="entry name" value="COX3"/>
    <property type="match status" value="1"/>
</dbReference>
<evidence type="ECO:0000256" key="4">
    <source>
        <dbReference type="ARBA" id="ARBA00022692"/>
    </source>
</evidence>
<keyword evidence="5 8" id="KW-1133">Transmembrane helix</keyword>
<organism evidence="10 11">
    <name type="scientific">Massilia litorea</name>
    <dbReference type="NCBI Taxonomy" id="2769491"/>
    <lineage>
        <taxon>Bacteria</taxon>
        <taxon>Pseudomonadati</taxon>
        <taxon>Pseudomonadota</taxon>
        <taxon>Betaproteobacteria</taxon>
        <taxon>Burkholderiales</taxon>
        <taxon>Oxalobacteraceae</taxon>
        <taxon>Telluria group</taxon>
        <taxon>Massilia</taxon>
    </lineage>
</organism>
<comment type="similarity">
    <text evidence="2 7">Belongs to the cytochrome c oxidase subunit 3 family.</text>
</comment>
<dbReference type="InterPro" id="IPR013833">
    <property type="entry name" value="Cyt_c_oxidase_su3_a-hlx"/>
</dbReference>
<feature type="transmembrane region" description="Helical" evidence="8">
    <location>
        <begin position="183"/>
        <end position="202"/>
    </location>
</feature>
<proteinExistence type="inferred from homology"/>
<dbReference type="Proteomes" id="UP000593875">
    <property type="component" value="Chromosome"/>
</dbReference>